<dbReference type="eggNOG" id="COG1408">
    <property type="taxonomic scope" value="Bacteria"/>
</dbReference>
<dbReference type="InterPro" id="IPR029052">
    <property type="entry name" value="Metallo-depent_PP-like"/>
</dbReference>
<dbReference type="AlphaFoldDB" id="A4IP53"/>
<dbReference type="InterPro" id="IPR004843">
    <property type="entry name" value="Calcineurin-like_PHP"/>
</dbReference>
<accession>A4IP53</accession>
<keyword evidence="2" id="KW-0378">Hydrolase</keyword>
<evidence type="ECO:0000313" key="4">
    <source>
        <dbReference type="EMBL" id="ABO67107.1"/>
    </source>
</evidence>
<name>A4IP53_GEOTN</name>
<dbReference type="InterPro" id="IPR051158">
    <property type="entry name" value="Metallophosphoesterase_sf"/>
</dbReference>
<dbReference type="HOGENOM" id="CLU_025443_3_0_9"/>
<organism evidence="4 5">
    <name type="scientific">Geobacillus thermodenitrificans (strain NG80-2)</name>
    <dbReference type="NCBI Taxonomy" id="420246"/>
    <lineage>
        <taxon>Bacteria</taxon>
        <taxon>Bacillati</taxon>
        <taxon>Bacillota</taxon>
        <taxon>Bacilli</taxon>
        <taxon>Bacillales</taxon>
        <taxon>Anoxybacillaceae</taxon>
        <taxon>Geobacillus</taxon>
    </lineage>
</organism>
<dbReference type="Pfam" id="PF00149">
    <property type="entry name" value="Metallophos"/>
    <property type="match status" value="1"/>
</dbReference>
<dbReference type="PANTHER" id="PTHR31302">
    <property type="entry name" value="TRANSMEMBRANE PROTEIN WITH METALLOPHOSPHOESTERASE DOMAIN-RELATED"/>
    <property type="match status" value="1"/>
</dbReference>
<dbReference type="SUPFAM" id="SSF56300">
    <property type="entry name" value="Metallo-dependent phosphatases"/>
    <property type="match status" value="1"/>
</dbReference>
<dbReference type="Proteomes" id="UP000001578">
    <property type="component" value="Chromosome"/>
</dbReference>
<dbReference type="GO" id="GO:0046872">
    <property type="term" value="F:metal ion binding"/>
    <property type="evidence" value="ECO:0007669"/>
    <property type="project" value="UniProtKB-KW"/>
</dbReference>
<keyword evidence="1" id="KW-0479">Metal-binding</keyword>
<protein>
    <submittedName>
        <fullName evidence="4">Phosphoesterase</fullName>
    </submittedName>
</protein>
<dbReference type="EMBL" id="CP000557">
    <property type="protein sequence ID" value="ABO67107.1"/>
    <property type="molecule type" value="Genomic_DNA"/>
</dbReference>
<dbReference type="Gene3D" id="3.60.21.10">
    <property type="match status" value="1"/>
</dbReference>
<sequence length="293" mass="32863">MVIEGGEKTMAFLLIILSFFLLLAFGLRKAHRNTYEAVLHKIQVGSPEDGNGAIRILQLSDLHLEKLSISPDDLYEKLRGEPIDFIALTGDFLDREASIPKLGPYLTALKKLQPAYGMYAVFGNHDYVLQGEPFERLKATLEEHGCIVLQNEMKTITVHGQTVNIIGIDDFYTRRSNMKKAYAGVKDGINIVLTHDPDIVPHMGAYHFDYLLSGHFHGGQIHWPKPYHLAKMSKTLTKRNMIKGYHEWEGKPFYINEGLGQTGVNIRVGSKPEVTLHLLSLPSVAQSETVKAV</sequence>
<evidence type="ECO:0000313" key="5">
    <source>
        <dbReference type="Proteomes" id="UP000001578"/>
    </source>
</evidence>
<dbReference type="GO" id="GO:0009245">
    <property type="term" value="P:lipid A biosynthetic process"/>
    <property type="evidence" value="ECO:0007669"/>
    <property type="project" value="TreeGrafter"/>
</dbReference>
<dbReference type="GO" id="GO:0016020">
    <property type="term" value="C:membrane"/>
    <property type="evidence" value="ECO:0007669"/>
    <property type="project" value="GOC"/>
</dbReference>
<gene>
    <name evidence="4" type="ordered locus">GTNG_1743</name>
</gene>
<dbReference type="PANTHER" id="PTHR31302:SF31">
    <property type="entry name" value="PHOSPHODIESTERASE YAEI"/>
    <property type="match status" value="1"/>
</dbReference>
<dbReference type="DNASU" id="4966679"/>
<evidence type="ECO:0000256" key="2">
    <source>
        <dbReference type="ARBA" id="ARBA00022801"/>
    </source>
</evidence>
<evidence type="ECO:0000256" key="1">
    <source>
        <dbReference type="ARBA" id="ARBA00022723"/>
    </source>
</evidence>
<feature type="domain" description="Calcineurin-like phosphoesterase" evidence="3">
    <location>
        <begin position="54"/>
        <end position="218"/>
    </location>
</feature>
<dbReference type="KEGG" id="gtn:GTNG_1743"/>
<dbReference type="GO" id="GO:0008758">
    <property type="term" value="F:UDP-2,3-diacylglucosamine hydrolase activity"/>
    <property type="evidence" value="ECO:0007669"/>
    <property type="project" value="TreeGrafter"/>
</dbReference>
<evidence type="ECO:0000259" key="3">
    <source>
        <dbReference type="Pfam" id="PF00149"/>
    </source>
</evidence>
<proteinExistence type="predicted"/>
<reference evidence="4 5" key="1">
    <citation type="journal article" date="2007" name="Proc. Natl. Acad. Sci. U.S.A.">
        <title>Genome and proteome of long-chain alkane degrading Geobacillus thermodenitrificans NG80-2 isolated from a deep-subsurface oil reservoir.</title>
        <authorList>
            <person name="Feng L."/>
            <person name="Wang W."/>
            <person name="Cheng J."/>
            <person name="Ren Y."/>
            <person name="Zhao G."/>
            <person name="Gao C."/>
            <person name="Tang Y."/>
            <person name="Liu X."/>
            <person name="Han W."/>
            <person name="Peng X."/>
            <person name="Liu R."/>
            <person name="Wang L."/>
        </authorList>
    </citation>
    <scope>NUCLEOTIDE SEQUENCE [LARGE SCALE GENOMIC DNA]</scope>
    <source>
        <strain evidence="4 5">NG80-2</strain>
    </source>
</reference>